<evidence type="ECO:0000256" key="1">
    <source>
        <dbReference type="SAM" id="Coils"/>
    </source>
</evidence>
<dbReference type="eggNOG" id="ENOG502QUWX">
    <property type="taxonomic scope" value="Eukaryota"/>
</dbReference>
<feature type="compositionally biased region" description="Basic and acidic residues" evidence="2">
    <location>
        <begin position="198"/>
        <end position="209"/>
    </location>
</feature>
<name>G0S240_CHATD</name>
<feature type="compositionally biased region" description="Low complexity" evidence="2">
    <location>
        <begin position="164"/>
        <end position="173"/>
    </location>
</feature>
<dbReference type="InterPro" id="IPR025212">
    <property type="entry name" value="CAD_CENP-Q"/>
</dbReference>
<dbReference type="Proteomes" id="UP000008066">
    <property type="component" value="Unassembled WGS sequence"/>
</dbReference>
<feature type="region of interest" description="Disordered" evidence="2">
    <location>
        <begin position="1"/>
        <end position="349"/>
    </location>
</feature>
<feature type="compositionally biased region" description="Basic and acidic residues" evidence="2">
    <location>
        <begin position="312"/>
        <end position="322"/>
    </location>
</feature>
<reference evidence="3 4" key="1">
    <citation type="journal article" date="2011" name="Cell">
        <title>Insight into structure and assembly of the nuclear pore complex by utilizing the genome of a eukaryotic thermophile.</title>
        <authorList>
            <person name="Amlacher S."/>
            <person name="Sarges P."/>
            <person name="Flemming D."/>
            <person name="van Noort V."/>
            <person name="Kunze R."/>
            <person name="Devos D.P."/>
            <person name="Arumugam M."/>
            <person name="Bork P."/>
            <person name="Hurt E."/>
        </authorList>
    </citation>
    <scope>NUCLEOTIDE SEQUENCE [LARGE SCALE GENOMIC DNA]</scope>
    <source>
        <strain evidence="4">DSM 1495 / CBS 144.50 / IMI 039719</strain>
    </source>
</reference>
<evidence type="ECO:0008006" key="5">
    <source>
        <dbReference type="Google" id="ProtNLM"/>
    </source>
</evidence>
<organism evidence="4">
    <name type="scientific">Chaetomium thermophilum (strain DSM 1495 / CBS 144.50 / IMI 039719)</name>
    <name type="common">Thermochaetoides thermophila</name>
    <dbReference type="NCBI Taxonomy" id="759272"/>
    <lineage>
        <taxon>Eukaryota</taxon>
        <taxon>Fungi</taxon>
        <taxon>Dikarya</taxon>
        <taxon>Ascomycota</taxon>
        <taxon>Pezizomycotina</taxon>
        <taxon>Sordariomycetes</taxon>
        <taxon>Sordariomycetidae</taxon>
        <taxon>Sordariales</taxon>
        <taxon>Chaetomiaceae</taxon>
        <taxon>Thermochaetoides</taxon>
    </lineage>
</organism>
<evidence type="ECO:0000313" key="4">
    <source>
        <dbReference type="Proteomes" id="UP000008066"/>
    </source>
</evidence>
<feature type="compositionally biased region" description="Acidic residues" evidence="2">
    <location>
        <begin position="335"/>
        <end position="349"/>
    </location>
</feature>
<dbReference type="EMBL" id="GL988039">
    <property type="protein sequence ID" value="EGS23100.1"/>
    <property type="molecule type" value="Genomic_DNA"/>
</dbReference>
<feature type="compositionally biased region" description="Low complexity" evidence="2">
    <location>
        <begin position="323"/>
        <end position="334"/>
    </location>
</feature>
<dbReference type="HOGENOM" id="CLU_023691_0_0_1"/>
<keyword evidence="4" id="KW-1185">Reference proteome</keyword>
<dbReference type="RefSeq" id="XP_006692092.1">
    <property type="nucleotide sequence ID" value="XM_006692029.1"/>
</dbReference>
<feature type="coiled-coil region" evidence="1">
    <location>
        <begin position="487"/>
        <end position="514"/>
    </location>
</feature>
<dbReference type="OMA" id="STIESKW"/>
<evidence type="ECO:0000313" key="3">
    <source>
        <dbReference type="EMBL" id="EGS23100.1"/>
    </source>
</evidence>
<dbReference type="Pfam" id="PF13094">
    <property type="entry name" value="CENP-Q"/>
    <property type="match status" value="1"/>
</dbReference>
<dbReference type="STRING" id="759272.G0S240"/>
<feature type="compositionally biased region" description="Low complexity" evidence="2">
    <location>
        <begin position="15"/>
        <end position="30"/>
    </location>
</feature>
<protein>
    <recommendedName>
        <fullName evidence="5">Kinetochore protein</fullName>
    </recommendedName>
</protein>
<accession>G0S240</accession>
<feature type="compositionally biased region" description="Low complexity" evidence="2">
    <location>
        <begin position="56"/>
        <end position="69"/>
    </location>
</feature>
<dbReference type="OrthoDB" id="2420947at2759"/>
<feature type="compositionally biased region" description="Basic and acidic residues" evidence="2">
    <location>
        <begin position="282"/>
        <end position="295"/>
    </location>
</feature>
<dbReference type="KEGG" id="cthr:CTHT_0015890"/>
<feature type="compositionally biased region" description="Basic and acidic residues" evidence="2">
    <location>
        <begin position="122"/>
        <end position="163"/>
    </location>
</feature>
<sequence>MAPSGPNQKKKRGRPPAAARAAAASQQQPKTKQSEKADASMSSSPELRQQRRQETRQQQQQEPSSPVQEETGRRTRAQKRGSDDSPAQAQKQGAGTKKTARATQEVEEPSHSVPKKRGHPPKQSDEQEGESRTEDRPSKRVRGEQGEKDGGREKKGSARDTKAATKQAQGATAAEEEGQPARGGRRKAQTQESPAQVPKDRDAEGEKQISRRSRGRKKEAEKPAEQPSLAESVPRRGRRQAQPAQEEPETEEEAAPRRRRRGRQSLAEVPVSKVQNQAPSPAHEEEAQGKTERGSGRPSRTSAASQDEPEPESSRSKPESSKPESPAPRTQQPLAEEEEQEPSSEDEELLDPLEKHRHLAPIPRNIPRATITARWKPLDGASIAAVDTIVSDAARTVLHRLRDRDVRHAQAQTILKAFATRLRGKLSKGIPFPPSAVGPSYSATSSAKGKKSTGKEGKAAMVEFDFEQTVEAIRRAERALDPALHSVALLERELSREEAALEREYKVLKTLETNAKAEAREWRERGKREHVLLVGGPGFGAAVGEKDGKEEGEKLEIVGRREGEAVFKDLQNDDELFALSQQVVNHMESIRSNLGQIDGVLPAIERSKAALQATLAKYLDREQYEQVVLGTS</sequence>
<evidence type="ECO:0000256" key="2">
    <source>
        <dbReference type="SAM" id="MobiDB-lite"/>
    </source>
</evidence>
<keyword evidence="1" id="KW-0175">Coiled coil</keyword>
<feature type="region of interest" description="Disordered" evidence="2">
    <location>
        <begin position="433"/>
        <end position="456"/>
    </location>
</feature>
<gene>
    <name evidence="3" type="ORF">CTHT_0015890</name>
</gene>
<dbReference type="AlphaFoldDB" id="G0S240"/>
<dbReference type="GeneID" id="18255627"/>
<proteinExistence type="predicted"/>